<dbReference type="Proteomes" id="UP000297447">
    <property type="component" value="Unassembled WGS sequence"/>
</dbReference>
<evidence type="ECO:0000313" key="12">
    <source>
        <dbReference type="Proteomes" id="UP000297447"/>
    </source>
</evidence>
<evidence type="ECO:0000256" key="3">
    <source>
        <dbReference type="ARBA" id="ARBA00022676"/>
    </source>
</evidence>
<comment type="pathway">
    <text evidence="7">Carotenoid biosynthesis; staphyloxanthin biosynthesis; staphyloxanthin from farnesyl diphosphate: step 4/5.</text>
</comment>
<evidence type="ECO:0000313" key="11">
    <source>
        <dbReference type="EMBL" id="TFD52735.1"/>
    </source>
</evidence>
<comment type="caution">
    <text evidence="11">The sequence shown here is derived from an EMBL/GenBank/DDBJ whole genome shotgun (WGS) entry which is preliminary data.</text>
</comment>
<dbReference type="InterPro" id="IPR029044">
    <property type="entry name" value="Nucleotide-diphossugar_trans"/>
</dbReference>
<gene>
    <name evidence="11" type="ORF">E3T55_06095</name>
</gene>
<dbReference type="RefSeq" id="WP_134518690.1">
    <property type="nucleotide sequence ID" value="NZ_SOHE01000027.1"/>
</dbReference>
<evidence type="ECO:0000256" key="8">
    <source>
        <dbReference type="ARBA" id="ARBA00038120"/>
    </source>
</evidence>
<dbReference type="PANTHER" id="PTHR43646:SF2">
    <property type="entry name" value="GLYCOSYLTRANSFERASE 2-LIKE DOMAIN-CONTAINING PROTEIN"/>
    <property type="match status" value="1"/>
</dbReference>
<dbReference type="GO" id="GO:0005886">
    <property type="term" value="C:plasma membrane"/>
    <property type="evidence" value="ECO:0007669"/>
    <property type="project" value="UniProtKB-SubCell"/>
</dbReference>
<protein>
    <recommendedName>
        <fullName evidence="9">4,4'-diaponeurosporenoate glycosyltransferase</fullName>
    </recommendedName>
</protein>
<dbReference type="Gene3D" id="3.90.550.10">
    <property type="entry name" value="Spore Coat Polysaccharide Biosynthesis Protein SpsA, Chain A"/>
    <property type="match status" value="1"/>
</dbReference>
<evidence type="ECO:0000256" key="9">
    <source>
        <dbReference type="ARBA" id="ARBA00040345"/>
    </source>
</evidence>
<dbReference type="PANTHER" id="PTHR43646">
    <property type="entry name" value="GLYCOSYLTRANSFERASE"/>
    <property type="match status" value="1"/>
</dbReference>
<comment type="similarity">
    <text evidence="8">Belongs to the glycosyltransferase 2 family. CrtQ subfamily.</text>
</comment>
<proteinExistence type="inferred from homology"/>
<feature type="domain" description="Glycosyltransferase 2-like" evidence="10">
    <location>
        <begin position="12"/>
        <end position="152"/>
    </location>
</feature>
<name>A0A4R9A5V1_9MICO</name>
<comment type="subcellular location">
    <subcellularLocation>
        <location evidence="1">Cell membrane</location>
    </subcellularLocation>
</comment>
<organism evidence="11 12">
    <name type="scientific">Cryobacterium frigoriphilum</name>
    <dbReference type="NCBI Taxonomy" id="1259150"/>
    <lineage>
        <taxon>Bacteria</taxon>
        <taxon>Bacillati</taxon>
        <taxon>Actinomycetota</taxon>
        <taxon>Actinomycetes</taxon>
        <taxon>Micrococcales</taxon>
        <taxon>Microbacteriaceae</taxon>
        <taxon>Cryobacterium</taxon>
    </lineage>
</organism>
<reference evidence="11 12" key="1">
    <citation type="submission" date="2019-03" db="EMBL/GenBank/DDBJ databases">
        <title>Genomics of glacier-inhabiting Cryobacterium strains.</title>
        <authorList>
            <person name="Liu Q."/>
            <person name="Xin Y.-H."/>
        </authorList>
    </citation>
    <scope>NUCLEOTIDE SEQUENCE [LARGE SCALE GENOMIC DNA]</scope>
    <source>
        <strain evidence="11 12">Hh14</strain>
    </source>
</reference>
<sequence length="243" mass="25765">MTVPVRIDGVGVIIPVRNEELLLPRCLTALAVAIAAVRAAPALDRPRVQVVIVLDRCTDASASVAADWPKYLPIVSTAAAVGAARRAGAARLTAGLAGASLRHLWLATTDADSAVPPNWLTTQLTFARNGSELVLGTVVPDTELSFEQRQRWMLRHRVGEGHPYVHGANLGVRADRYVDAGGFACVDTDEDVRLVAALRAVPVVEARTALMPVLTSGRLTGRAPAGFAGFLQAQTTDARVPLR</sequence>
<dbReference type="GO" id="GO:0016757">
    <property type="term" value="F:glycosyltransferase activity"/>
    <property type="evidence" value="ECO:0007669"/>
    <property type="project" value="UniProtKB-KW"/>
</dbReference>
<dbReference type="InterPro" id="IPR001173">
    <property type="entry name" value="Glyco_trans_2-like"/>
</dbReference>
<comment type="function">
    <text evidence="6">Catalyzes the glycosylation of 4,4'-diaponeurosporenoate, i.e. the esterification of glucose at the C1'' position with the carboxyl group of 4,4'-diaponeurosporenic acid, to form glycosyl-4,4'-diaponeurosporenoate. This is a step in the biosynthesis of staphyloxanthin, an orange pigment present in most staphylococci strains.</text>
</comment>
<dbReference type="OrthoDB" id="9777873at2"/>
<keyword evidence="2" id="KW-1003">Cell membrane</keyword>
<keyword evidence="4 11" id="KW-0808">Transferase</keyword>
<dbReference type="Pfam" id="PF00535">
    <property type="entry name" value="Glycos_transf_2"/>
    <property type="match status" value="1"/>
</dbReference>
<dbReference type="AlphaFoldDB" id="A0A4R9A5V1"/>
<evidence type="ECO:0000256" key="5">
    <source>
        <dbReference type="ARBA" id="ARBA00023136"/>
    </source>
</evidence>
<keyword evidence="3" id="KW-0328">Glycosyltransferase</keyword>
<evidence type="ECO:0000256" key="4">
    <source>
        <dbReference type="ARBA" id="ARBA00022679"/>
    </source>
</evidence>
<evidence type="ECO:0000256" key="6">
    <source>
        <dbReference type="ARBA" id="ARBA00037281"/>
    </source>
</evidence>
<keyword evidence="12" id="KW-1185">Reference proteome</keyword>
<evidence type="ECO:0000256" key="7">
    <source>
        <dbReference type="ARBA" id="ARBA00037904"/>
    </source>
</evidence>
<dbReference type="EMBL" id="SOHE01000027">
    <property type="protein sequence ID" value="TFD52735.1"/>
    <property type="molecule type" value="Genomic_DNA"/>
</dbReference>
<evidence type="ECO:0000259" key="10">
    <source>
        <dbReference type="Pfam" id="PF00535"/>
    </source>
</evidence>
<accession>A0A4R9A5V1</accession>
<evidence type="ECO:0000256" key="1">
    <source>
        <dbReference type="ARBA" id="ARBA00004236"/>
    </source>
</evidence>
<evidence type="ECO:0000256" key="2">
    <source>
        <dbReference type="ARBA" id="ARBA00022475"/>
    </source>
</evidence>
<dbReference type="SUPFAM" id="SSF53448">
    <property type="entry name" value="Nucleotide-diphospho-sugar transferases"/>
    <property type="match status" value="1"/>
</dbReference>
<keyword evidence="5" id="KW-0472">Membrane</keyword>